<protein>
    <submittedName>
        <fullName evidence="1">Uncharacterized protein</fullName>
    </submittedName>
</protein>
<dbReference type="EMBL" id="JAJKFT010000004">
    <property type="protein sequence ID" value="MCC9628484.1"/>
    <property type="molecule type" value="Genomic_DNA"/>
</dbReference>
<dbReference type="AlphaFoldDB" id="A0A9X1SIV7"/>
<accession>A0A9X1SIV7</accession>
<reference evidence="1" key="1">
    <citation type="submission" date="2021-11" db="EMBL/GenBank/DDBJ databases">
        <title>Genome sequence.</title>
        <authorList>
            <person name="Sun Q."/>
        </authorList>
    </citation>
    <scope>NUCLEOTIDE SEQUENCE</scope>
    <source>
        <strain evidence="1">JC732</strain>
    </source>
</reference>
<evidence type="ECO:0000313" key="1">
    <source>
        <dbReference type="EMBL" id="MCC9628484.1"/>
    </source>
</evidence>
<dbReference type="RefSeq" id="WP_230217792.1">
    <property type="nucleotide sequence ID" value="NZ_JAJKFT010000004.1"/>
</dbReference>
<keyword evidence="2" id="KW-1185">Reference proteome</keyword>
<gene>
    <name evidence="1" type="ORF">LOC68_08760</name>
</gene>
<comment type="caution">
    <text evidence="1">The sequence shown here is derived from an EMBL/GenBank/DDBJ whole genome shotgun (WGS) entry which is preliminary data.</text>
</comment>
<dbReference type="Proteomes" id="UP001139103">
    <property type="component" value="Unassembled WGS sequence"/>
</dbReference>
<organism evidence="1 2">
    <name type="scientific">Blastopirellula sediminis</name>
    <dbReference type="NCBI Taxonomy" id="2894196"/>
    <lineage>
        <taxon>Bacteria</taxon>
        <taxon>Pseudomonadati</taxon>
        <taxon>Planctomycetota</taxon>
        <taxon>Planctomycetia</taxon>
        <taxon>Pirellulales</taxon>
        <taxon>Pirellulaceae</taxon>
        <taxon>Blastopirellula</taxon>
    </lineage>
</organism>
<proteinExistence type="predicted"/>
<sequence length="94" mass="10128">MATNAEESCFTIGQTPLFGNTVPDGERTAPIRSTLPQQISRYSSATAKAMILLARVQEVGITALLVGRSIRSSNRTVDLTNSYVVETIAEKKLA</sequence>
<name>A0A9X1SIV7_9BACT</name>
<evidence type="ECO:0000313" key="2">
    <source>
        <dbReference type="Proteomes" id="UP001139103"/>
    </source>
</evidence>